<dbReference type="EMBL" id="PUAP01000033">
    <property type="protein sequence ID" value="PQF22272.1"/>
    <property type="molecule type" value="Genomic_DNA"/>
</dbReference>
<comment type="caution">
    <text evidence="5">The sequence shown here is derived from an EMBL/GenBank/DDBJ whole genome shotgun (WGS) entry which is preliminary data.</text>
</comment>
<protein>
    <recommendedName>
        <fullName evidence="4">GLUG domain-containing protein</fullName>
    </recommendedName>
</protein>
<feature type="region of interest" description="Disordered" evidence="1">
    <location>
        <begin position="851"/>
        <end position="932"/>
    </location>
</feature>
<evidence type="ECO:0000313" key="6">
    <source>
        <dbReference type="Proteomes" id="UP000237934"/>
    </source>
</evidence>
<keyword evidence="2" id="KW-1133">Transmembrane helix</keyword>
<gene>
    <name evidence="5" type="ORF">CUS89_11160</name>
</gene>
<evidence type="ECO:0000313" key="5">
    <source>
        <dbReference type="EMBL" id="PQF22272.1"/>
    </source>
</evidence>
<feature type="domain" description="GLUG" evidence="4">
    <location>
        <begin position="372"/>
        <end position="398"/>
    </location>
</feature>
<organism evidence="5 6">
    <name type="scientific">Enterococcus mundtii</name>
    <dbReference type="NCBI Taxonomy" id="53346"/>
    <lineage>
        <taxon>Bacteria</taxon>
        <taxon>Bacillati</taxon>
        <taxon>Bacillota</taxon>
        <taxon>Bacilli</taxon>
        <taxon>Lactobacillales</taxon>
        <taxon>Enterococcaceae</taxon>
        <taxon>Enterococcus</taxon>
    </lineage>
</organism>
<dbReference type="Gene3D" id="2.160.20.110">
    <property type="match status" value="1"/>
</dbReference>
<reference evidence="5 6" key="1">
    <citation type="journal article" date="2018" name="Pathog. Dis.">
        <title>Whole-genome sequencing based characterization of antimicrobial resistance in Enterococcus.</title>
        <authorList>
            <person name="Tyson G."/>
        </authorList>
    </citation>
    <scope>NUCLEOTIDE SEQUENCE [LARGE SCALE GENOMIC DNA]</scope>
    <source>
        <strain evidence="5 6">CVM N55263</strain>
    </source>
</reference>
<feature type="transmembrane region" description="Helical" evidence="2">
    <location>
        <begin position="934"/>
        <end position="953"/>
    </location>
</feature>
<accession>A0A2S7RRN6</accession>
<feature type="region of interest" description="Disordered" evidence="1">
    <location>
        <begin position="64"/>
        <end position="88"/>
    </location>
</feature>
<dbReference type="Proteomes" id="UP000237934">
    <property type="component" value="Unassembled WGS sequence"/>
</dbReference>
<evidence type="ECO:0000256" key="1">
    <source>
        <dbReference type="SAM" id="MobiDB-lite"/>
    </source>
</evidence>
<name>A0A2S7RRN6_ENTMU</name>
<feature type="chain" id="PRO_5038577185" description="GLUG domain-containing protein" evidence="3">
    <location>
        <begin position="32"/>
        <end position="959"/>
    </location>
</feature>
<dbReference type="Pfam" id="PF07581">
    <property type="entry name" value="Glug"/>
    <property type="match status" value="2"/>
</dbReference>
<evidence type="ECO:0000259" key="4">
    <source>
        <dbReference type="Pfam" id="PF07581"/>
    </source>
</evidence>
<keyword evidence="2" id="KW-0472">Membrane</keyword>
<keyword evidence="2" id="KW-0812">Transmembrane</keyword>
<sequence>MIRGWKVDIFMVKLNKKKLIANILLSSMVLAQTVPTFANVLEDIDPIKQTFVEEETIDEEIETFDDEVSNDETTSSELDLLTDDNNDDSDVVMVTEETDQESLEAPELLLEEQLPLVEELEETGESVVESFFSGEGDGSVTSPFQITTEAELNEMREDLTAHYRLMNDITLTSEWLPIGYGTTLATKFTGSFTAKPGTVIRNMVVTSGEQAGDLGNRGFFGVVDGATISGITLENPRVVGGLYGNNIGGLVGRVTIQKSIPTTITDSAVVGGSIEASGSYVGGLIGYMADYMQGTIVARSSSSATITVKANPNMYPQAVGGLIGVNAIEVVDSYATGDVTANTTNTGGLIGLNSFGIVSRSYATGNIDSPENINVGGLIGGHDYYSTVEDSYATGDVIGGLNVGGFIGAIHPDAFGVARNYSTGHVSGVDYVGGFVGNAGSLVIKNSYAMGDVTGDSNVDHFGLGGTNSNNYYYNNSEALYNGVPVGGQVIEDVIEPLDVIELRTQATYESSSWDFGSTWVWDSASNYPKLGLGNEIDTLPIDALGETLQVSYSGAETRIPLTDAFSLFGRGGNPDDYLFETNADGVSISADGMDLILEISSVGIYEVTATPISRITVLEPGQNWNKAIIEVTPAEIVLEKGTVFSRTFNGTTEIDHFDMPTLAGLAPEDEVIWQEASFQYTNSAAGTNTIEGANWTLDWGTVNLSNYDVTGLPTLENGEYLVTDVFDVEAITKANGAFLRIDEELAKQNNTHEVITIAGTALLHHDDTPDTPGEHWYHDHADELLQDITFLIYDTDPQATPLARVVAYADGVAAVDGVFVGLSANTTYWITAISDESDNFLAGEESDPIMLSTTSLSGGGEEPGGENESGGAGGEDGTGGTSESDGTDGTGGTGSTGNNVNAGTLPSGTNLASNRGNNQSVRGGNLPKAGSTVGPWMLVGSAAIAVVVANWVKQAKKE</sequence>
<keyword evidence="3" id="KW-0732">Signal</keyword>
<evidence type="ECO:0000256" key="3">
    <source>
        <dbReference type="SAM" id="SignalP"/>
    </source>
</evidence>
<feature type="domain" description="GLUG" evidence="4">
    <location>
        <begin position="317"/>
        <end position="340"/>
    </location>
</feature>
<dbReference type="InterPro" id="IPR011493">
    <property type="entry name" value="GLUG"/>
</dbReference>
<feature type="compositionally biased region" description="Gly residues" evidence="1">
    <location>
        <begin position="858"/>
        <end position="881"/>
    </location>
</feature>
<feature type="compositionally biased region" description="Polar residues" evidence="1">
    <location>
        <begin position="899"/>
        <end position="923"/>
    </location>
</feature>
<dbReference type="AlphaFoldDB" id="A0A2S7RRN6"/>
<feature type="signal peptide" evidence="3">
    <location>
        <begin position="1"/>
        <end position="31"/>
    </location>
</feature>
<proteinExistence type="predicted"/>
<evidence type="ECO:0000256" key="2">
    <source>
        <dbReference type="SAM" id="Phobius"/>
    </source>
</evidence>